<dbReference type="EMBL" id="CAJVCE010000011">
    <property type="protein sequence ID" value="CAG7647921.1"/>
    <property type="molecule type" value="Genomic_DNA"/>
</dbReference>
<dbReference type="InterPro" id="IPR046953">
    <property type="entry name" value="Spore_GerAC-like_C"/>
</dbReference>
<dbReference type="Pfam" id="PF05504">
    <property type="entry name" value="Spore_GerAC"/>
    <property type="match status" value="1"/>
</dbReference>
<keyword evidence="1" id="KW-0732">Signal</keyword>
<name>A0ABM8VL52_9BACL</name>
<sequence>MDRQLGLIRRRQTSVLMVLTASMLLAGCASSGSGSPRAMVEERGSITVVGVDTGAGGMKMTAAEMLPAGSQDRLQAYGTPIVRTQSFVSLADAVWQWERKGAPQLVVIGEEWVRMHGFASSWANQIARLGFKDGRRPLVAVTEGAAEHIVRSSTAARSSAALLRQADWTANPLRARSVSYEEDLVLPYLTRTQEHDRAEKVSVQAVLFKKGQLAGMLSPQQSGMLSCLRGAANLPELSWPMPEADNGAAMLERVSCRSEVRGNGSLTGPVLTVDVAVQGESAAFGSASAAQAESAARALLAAMTALVRDLQERRIDPLHAGDSFRQQYAGVWSPDRWRESFAKAEVRLSVKLNLIGGTNP</sequence>
<dbReference type="RefSeq" id="WP_218100381.1">
    <property type="nucleotide sequence ID" value="NZ_CAJVCE010000011.1"/>
</dbReference>
<evidence type="ECO:0000259" key="2">
    <source>
        <dbReference type="Pfam" id="PF05504"/>
    </source>
</evidence>
<evidence type="ECO:0000313" key="4">
    <source>
        <dbReference type="Proteomes" id="UP000730618"/>
    </source>
</evidence>
<feature type="signal peptide" evidence="1">
    <location>
        <begin position="1"/>
        <end position="31"/>
    </location>
</feature>
<protein>
    <recommendedName>
        <fullName evidence="2">Spore germination GerAC-like C-terminal domain-containing protein</fullName>
    </recommendedName>
</protein>
<dbReference type="Proteomes" id="UP000730618">
    <property type="component" value="Unassembled WGS sequence"/>
</dbReference>
<keyword evidence="4" id="KW-1185">Reference proteome</keyword>
<feature type="domain" description="Spore germination GerAC-like C-terminal" evidence="2">
    <location>
        <begin position="205"/>
        <end position="355"/>
    </location>
</feature>
<dbReference type="PROSITE" id="PS51257">
    <property type="entry name" value="PROKAR_LIPOPROTEIN"/>
    <property type="match status" value="1"/>
</dbReference>
<feature type="chain" id="PRO_5047474157" description="Spore germination GerAC-like C-terminal domain-containing protein" evidence="1">
    <location>
        <begin position="32"/>
        <end position="360"/>
    </location>
</feature>
<evidence type="ECO:0000313" key="3">
    <source>
        <dbReference type="EMBL" id="CAG7647921.1"/>
    </source>
</evidence>
<comment type="caution">
    <text evidence="3">The sequence shown here is derived from an EMBL/GenBank/DDBJ whole genome shotgun (WGS) entry which is preliminary data.</text>
</comment>
<accession>A0ABM8VL52</accession>
<reference evidence="3 4" key="1">
    <citation type="submission" date="2021-06" db="EMBL/GenBank/DDBJ databases">
        <authorList>
            <person name="Criscuolo A."/>
        </authorList>
    </citation>
    <scope>NUCLEOTIDE SEQUENCE [LARGE SCALE GENOMIC DNA]</scope>
    <source>
        <strain evidence="4">CIP 111802</strain>
    </source>
</reference>
<organism evidence="3 4">
    <name type="scientific">Paenibacillus allorhizosphaerae</name>
    <dbReference type="NCBI Taxonomy" id="2849866"/>
    <lineage>
        <taxon>Bacteria</taxon>
        <taxon>Bacillati</taxon>
        <taxon>Bacillota</taxon>
        <taxon>Bacilli</taxon>
        <taxon>Bacillales</taxon>
        <taxon>Paenibacillaceae</taxon>
        <taxon>Paenibacillus</taxon>
    </lineage>
</organism>
<gene>
    <name evidence="3" type="ORF">PAECIP111802_04097</name>
</gene>
<evidence type="ECO:0000256" key="1">
    <source>
        <dbReference type="SAM" id="SignalP"/>
    </source>
</evidence>
<proteinExistence type="predicted"/>